<accession>A0A3E1EXR0</accession>
<organism evidence="1 2">
    <name type="scientific">Brumimicrobium aurantiacum</name>
    <dbReference type="NCBI Taxonomy" id="1737063"/>
    <lineage>
        <taxon>Bacteria</taxon>
        <taxon>Pseudomonadati</taxon>
        <taxon>Bacteroidota</taxon>
        <taxon>Flavobacteriia</taxon>
        <taxon>Flavobacteriales</taxon>
        <taxon>Crocinitomicaceae</taxon>
        <taxon>Brumimicrobium</taxon>
    </lineage>
</organism>
<protein>
    <submittedName>
        <fullName evidence="1">Uncharacterized protein</fullName>
    </submittedName>
</protein>
<sequence>MDITSSCPSSHELYFLEDYIYDEPVVNPNNPFEIAFVRVDPTVMGYDRELCVYNFCTNKLDVLTGDVGSGLDWSIKDWIIFTGSNGSVRVKSNGDSLSSQVNSGFEARWSPSGEKYVYRDPDWIGGTPIKIADETGATIGSIPIYFYSWDWLNENEIVYSKQGNNKLIKYDISTGVSTDIVSHPGIAPSDGQISVDDQQRIYTQIDEAMIRVDLNGNIEYLDTNYTTFSSSFAQHLYGSKILFKRHVLDTTNIGSCENYVATYISILDEATGEERRVKIPE</sequence>
<keyword evidence="2" id="KW-1185">Reference proteome</keyword>
<dbReference type="SUPFAM" id="SSF82171">
    <property type="entry name" value="DPP6 N-terminal domain-like"/>
    <property type="match status" value="1"/>
</dbReference>
<reference evidence="1 2" key="1">
    <citation type="submission" date="2018-08" db="EMBL/GenBank/DDBJ databases">
        <title>The draft genome squence of Brumimicrobium sp. N62.</title>
        <authorList>
            <person name="Du Z.-J."/>
            <person name="Luo H.-R."/>
        </authorList>
    </citation>
    <scope>NUCLEOTIDE SEQUENCE [LARGE SCALE GENOMIC DNA]</scope>
    <source>
        <strain evidence="1 2">N62</strain>
    </source>
</reference>
<dbReference type="Proteomes" id="UP000257127">
    <property type="component" value="Unassembled WGS sequence"/>
</dbReference>
<comment type="caution">
    <text evidence="1">The sequence shown here is derived from an EMBL/GenBank/DDBJ whole genome shotgun (WGS) entry which is preliminary data.</text>
</comment>
<gene>
    <name evidence="1" type="ORF">DXU93_07820</name>
</gene>
<dbReference type="EMBL" id="QURB01000004">
    <property type="protein sequence ID" value="RFC54327.1"/>
    <property type="molecule type" value="Genomic_DNA"/>
</dbReference>
<dbReference type="AlphaFoldDB" id="A0A3E1EXR0"/>
<name>A0A3E1EXR0_9FLAO</name>
<proteinExistence type="predicted"/>
<evidence type="ECO:0000313" key="1">
    <source>
        <dbReference type="EMBL" id="RFC54327.1"/>
    </source>
</evidence>
<evidence type="ECO:0000313" key="2">
    <source>
        <dbReference type="Proteomes" id="UP000257127"/>
    </source>
</evidence>